<comment type="caution">
    <text evidence="8">The sequence shown here is derived from an EMBL/GenBank/DDBJ whole genome shotgun (WGS) entry which is preliminary data.</text>
</comment>
<dbReference type="AlphaFoldDB" id="A0AA39HE98"/>
<dbReference type="GO" id="GO:0008270">
    <property type="term" value="F:zinc ion binding"/>
    <property type="evidence" value="ECO:0007669"/>
    <property type="project" value="UniProtKB-KW"/>
</dbReference>
<evidence type="ECO:0000256" key="4">
    <source>
        <dbReference type="SAM" id="MobiDB-lite"/>
    </source>
</evidence>
<organism evidence="8 9">
    <name type="scientific">Steinernema hermaphroditum</name>
    <dbReference type="NCBI Taxonomy" id="289476"/>
    <lineage>
        <taxon>Eukaryota</taxon>
        <taxon>Metazoa</taxon>
        <taxon>Ecdysozoa</taxon>
        <taxon>Nematoda</taxon>
        <taxon>Chromadorea</taxon>
        <taxon>Rhabditida</taxon>
        <taxon>Tylenchina</taxon>
        <taxon>Panagrolaimomorpha</taxon>
        <taxon>Strongyloidoidea</taxon>
        <taxon>Steinernematidae</taxon>
        <taxon>Steinernema</taxon>
    </lineage>
</organism>
<evidence type="ECO:0000313" key="9">
    <source>
        <dbReference type="Proteomes" id="UP001175271"/>
    </source>
</evidence>
<keyword evidence="2" id="KW-0863">Zinc-finger</keyword>
<sequence>MQTTRGLNYFTHDGYEYRKDRLIAKDTKIAWRCIRHDCAGRIHSSLQRDAVVLKAAHVHNPSTVKIAVRQRKNEIKERARECRLPTRDVVLGSYNGLTDEQRIAMPCAVALQRTINRTRRNPDAKLVDKKELDAIVLAGDYTITCDGQKFLYWDSREDRSEEIADHDVNEEESDDEDEQPDRNDTRQPVVFLFLSPNGIRRLQRYRHWSGDGHFAMVPSNMMQLYTVCVIEDHCVIPCAFALMQNRRERTYRKLFNQISMAVGFPGPETFMTDFEKGAKNAVVATWSHCQLRSCLFHFGQCLNRKIQHMGLTPLYRDNEEFRNTVRSLVALAFLQHEDIEVAYDIVRQNAPNLPQMVQFLRYFSSTFIRRPRGPSTFSPNEWSCYLGVTSDLGRTNNGQEGWHNAFRSNFGTSAHPSMSKMIVGLKNEDKNAHDRLRNHELDHTRPIIGFPRKTMYVKNDIAIKTLIDEYYGTPEDERTDAQLLLLLQALQYRVNAFSD</sequence>
<dbReference type="InterPro" id="IPR018289">
    <property type="entry name" value="MULE_transposase_dom"/>
</dbReference>
<feature type="compositionally biased region" description="Acidic residues" evidence="4">
    <location>
        <begin position="168"/>
        <end position="179"/>
    </location>
</feature>
<dbReference type="PANTHER" id="PTHR47160:SF10">
    <property type="entry name" value="MULE TRANSPOSASE DOMAIN-CONTAINING PROTEIN"/>
    <property type="match status" value="1"/>
</dbReference>
<proteinExistence type="predicted"/>
<dbReference type="EMBL" id="JAUCMV010000005">
    <property type="protein sequence ID" value="KAK0398760.1"/>
    <property type="molecule type" value="Genomic_DNA"/>
</dbReference>
<keyword evidence="1" id="KW-0479">Metal-binding</keyword>
<evidence type="ECO:0008006" key="10">
    <source>
        <dbReference type="Google" id="ProtNLM"/>
    </source>
</evidence>
<keyword evidence="9" id="KW-1185">Reference proteome</keyword>
<evidence type="ECO:0000313" key="7">
    <source>
        <dbReference type="EMBL" id="KAK0398760.1"/>
    </source>
</evidence>
<feature type="domain" description="MULE transposase" evidence="6">
    <location>
        <begin position="221"/>
        <end position="298"/>
    </location>
</feature>
<dbReference type="Proteomes" id="UP001175271">
    <property type="component" value="Unassembled WGS sequence"/>
</dbReference>
<evidence type="ECO:0000256" key="1">
    <source>
        <dbReference type="ARBA" id="ARBA00022723"/>
    </source>
</evidence>
<evidence type="ECO:0000313" key="8">
    <source>
        <dbReference type="EMBL" id="KAK0402957.1"/>
    </source>
</evidence>
<evidence type="ECO:0000259" key="5">
    <source>
        <dbReference type="Pfam" id="PF04500"/>
    </source>
</evidence>
<dbReference type="Pfam" id="PF10551">
    <property type="entry name" value="MULE"/>
    <property type="match status" value="1"/>
</dbReference>
<evidence type="ECO:0000259" key="6">
    <source>
        <dbReference type="Pfam" id="PF10551"/>
    </source>
</evidence>
<evidence type="ECO:0000256" key="3">
    <source>
        <dbReference type="ARBA" id="ARBA00022833"/>
    </source>
</evidence>
<name>A0AA39HE98_9BILA</name>
<gene>
    <name evidence="7" type="ORF">QR680_002739</name>
    <name evidence="8" type="ORF">QR680_016635</name>
</gene>
<accession>A0AA39HE98</accession>
<feature type="region of interest" description="Disordered" evidence="4">
    <location>
        <begin position="162"/>
        <end position="187"/>
    </location>
</feature>
<keyword evidence="3" id="KW-0862">Zinc</keyword>
<protein>
    <recommendedName>
        <fullName evidence="10">MULE transposase domain-containing protein</fullName>
    </recommendedName>
</protein>
<dbReference type="Pfam" id="PF04500">
    <property type="entry name" value="FLYWCH"/>
    <property type="match status" value="1"/>
</dbReference>
<feature type="domain" description="FLYWCH-type" evidence="5">
    <location>
        <begin position="2"/>
        <end position="59"/>
    </location>
</feature>
<reference evidence="8" key="1">
    <citation type="submission" date="2023-06" db="EMBL/GenBank/DDBJ databases">
        <title>Genomic analysis of the entomopathogenic nematode Steinernema hermaphroditum.</title>
        <authorList>
            <person name="Schwarz E.M."/>
            <person name="Heppert J.K."/>
            <person name="Baniya A."/>
            <person name="Schwartz H.T."/>
            <person name="Tan C.-H."/>
            <person name="Antoshechkin I."/>
            <person name="Sternberg P.W."/>
            <person name="Goodrich-Blair H."/>
            <person name="Dillman A.R."/>
        </authorList>
    </citation>
    <scope>NUCLEOTIDE SEQUENCE</scope>
    <source>
        <strain evidence="8">PS9179</strain>
        <tissue evidence="8">Whole animal</tissue>
    </source>
</reference>
<dbReference type="Gene3D" id="2.20.25.240">
    <property type="match status" value="1"/>
</dbReference>
<evidence type="ECO:0000256" key="2">
    <source>
        <dbReference type="ARBA" id="ARBA00022771"/>
    </source>
</evidence>
<dbReference type="EMBL" id="JAUCMV010000004">
    <property type="protein sequence ID" value="KAK0402957.1"/>
    <property type="molecule type" value="Genomic_DNA"/>
</dbReference>
<dbReference type="InterPro" id="IPR007588">
    <property type="entry name" value="Znf_FLYWCH"/>
</dbReference>
<dbReference type="PANTHER" id="PTHR47160">
    <property type="entry name" value="PUTATIVE-RELATED"/>
    <property type="match status" value="1"/>
</dbReference>